<sequence length="133" mass="15123">MERVEIALLLKWRPKRWAIECPGEHCKGLPLINVLKRIDEIAQVDFTVGERNSVDEAPQQKFGPKPEMLLEPAPDQITTVGTPRFTAADRTWSRRWAETLPRHTNLKASGLPITAFPAAARSLLRLRLPRLTH</sequence>
<gene>
    <name evidence="1" type="ORF">HAP41_0000006540</name>
</gene>
<proteinExistence type="predicted"/>
<dbReference type="EMBL" id="CP096255">
    <property type="protein sequence ID" value="UPT88727.1"/>
    <property type="molecule type" value="Genomic_DNA"/>
</dbReference>
<reference evidence="1" key="2">
    <citation type="submission" date="2022-04" db="EMBL/GenBank/DDBJ databases">
        <authorList>
            <person name="Bromfield E.S.P."/>
            <person name="Cloutier S."/>
        </authorList>
    </citation>
    <scope>NUCLEOTIDE SEQUENCE</scope>
    <source>
        <strain evidence="1">1S5</strain>
    </source>
</reference>
<dbReference type="RefSeq" id="WP_166104124.1">
    <property type="nucleotide sequence ID" value="NZ_CP096251.1"/>
</dbReference>
<dbReference type="AlphaFoldDB" id="A0A8T5VL13"/>
<evidence type="ECO:0000313" key="2">
    <source>
        <dbReference type="Proteomes" id="UP000551709"/>
    </source>
</evidence>
<dbReference type="Proteomes" id="UP000551709">
    <property type="component" value="Chromosome"/>
</dbReference>
<name>A0A8T5VL13_9BRAD</name>
<protein>
    <submittedName>
        <fullName evidence="1">Uncharacterized protein</fullName>
    </submittedName>
</protein>
<reference evidence="1" key="1">
    <citation type="journal article" date="2017" name="Syst. Appl. Microbiol.">
        <title>Soybeans inoculated with root zone soils of Canadian native legumes harbour diverse and novel Bradyrhizobium spp. that possess agricultural potential.</title>
        <authorList>
            <person name="Bromfield E.S.P."/>
            <person name="Cloutier S."/>
            <person name="Tambong J.T."/>
            <person name="Tran Thi T.V."/>
        </authorList>
    </citation>
    <scope>NUCLEOTIDE SEQUENCE</scope>
    <source>
        <strain evidence="1">1S5</strain>
    </source>
</reference>
<evidence type="ECO:0000313" key="1">
    <source>
        <dbReference type="EMBL" id="UPT88727.1"/>
    </source>
</evidence>
<organism evidence="1 2">
    <name type="scientific">Bradyrhizobium barranii subsp. apii</name>
    <dbReference type="NCBI Taxonomy" id="2819348"/>
    <lineage>
        <taxon>Bacteria</taxon>
        <taxon>Pseudomonadati</taxon>
        <taxon>Pseudomonadota</taxon>
        <taxon>Alphaproteobacteria</taxon>
        <taxon>Hyphomicrobiales</taxon>
        <taxon>Nitrobacteraceae</taxon>
        <taxon>Bradyrhizobium</taxon>
        <taxon>Bradyrhizobium barranii</taxon>
    </lineage>
</organism>
<accession>A0A8T5VL13</accession>